<keyword evidence="5" id="KW-0460">Magnesium</keyword>
<comment type="caution">
    <text evidence="6">The sequence shown here is derived from an EMBL/GenBank/DDBJ whole genome shotgun (WGS) entry which is preliminary data.</text>
</comment>
<keyword evidence="4 5" id="KW-0067">ATP-binding</keyword>
<dbReference type="InterPro" id="IPR004372">
    <property type="entry name" value="Ac/propionate_kinase"/>
</dbReference>
<feature type="binding site" evidence="5">
    <location>
        <position position="100"/>
    </location>
    <ligand>
        <name>substrate</name>
    </ligand>
</feature>
<evidence type="ECO:0000313" key="6">
    <source>
        <dbReference type="EMBL" id="KAF3037539.1"/>
    </source>
</evidence>
<feature type="site" description="Transition state stabilizer" evidence="5">
    <location>
        <position position="188"/>
    </location>
</feature>
<dbReference type="Proteomes" id="UP000758155">
    <property type="component" value="Unassembled WGS sequence"/>
</dbReference>
<dbReference type="GO" id="GO:0006083">
    <property type="term" value="P:acetate metabolic process"/>
    <property type="evidence" value="ECO:0007669"/>
    <property type="project" value="TreeGrafter"/>
</dbReference>
<reference evidence="6" key="1">
    <citation type="submission" date="2019-04" db="EMBL/GenBank/DDBJ databases">
        <title>Sequencing of skin fungus with MAO and IRED activity.</title>
        <authorList>
            <person name="Marsaioli A.J."/>
            <person name="Bonatto J.M.C."/>
            <person name="Reis Junior O."/>
        </authorList>
    </citation>
    <scope>NUCLEOTIDE SEQUENCE</scope>
    <source>
        <strain evidence="6">28M1</strain>
    </source>
</reference>
<feature type="active site" description="Proton donor/acceptor" evidence="5">
    <location>
        <position position="156"/>
    </location>
</feature>
<dbReference type="PRINTS" id="PR00471">
    <property type="entry name" value="ACETATEKNASE"/>
</dbReference>
<comment type="catalytic activity">
    <reaction evidence="5">
        <text>acetate + ATP = acetyl phosphate + ADP</text>
        <dbReference type="Rhea" id="RHEA:11352"/>
        <dbReference type="ChEBI" id="CHEBI:22191"/>
        <dbReference type="ChEBI" id="CHEBI:30089"/>
        <dbReference type="ChEBI" id="CHEBI:30616"/>
        <dbReference type="ChEBI" id="CHEBI:456216"/>
        <dbReference type="EC" id="2.7.2.1"/>
    </reaction>
</comment>
<evidence type="ECO:0000313" key="7">
    <source>
        <dbReference type="Proteomes" id="UP000758155"/>
    </source>
</evidence>
<dbReference type="AlphaFoldDB" id="A0A9P4WNS1"/>
<protein>
    <recommendedName>
        <fullName evidence="5">Probable acetate kinase</fullName>
        <ecNumber evidence="5">2.7.2.1</ecNumber>
    </recommendedName>
    <alternativeName>
        <fullName evidence="5">Acetokinase</fullName>
    </alternativeName>
</protein>
<feature type="binding site" evidence="5">
    <location>
        <position position="400"/>
    </location>
    <ligand>
        <name>Mg(2+)</name>
        <dbReference type="ChEBI" id="CHEBI:18420"/>
    </ligand>
</feature>
<dbReference type="PROSITE" id="PS01075">
    <property type="entry name" value="ACETATE_KINASE_1"/>
    <property type="match status" value="1"/>
</dbReference>
<dbReference type="InterPro" id="IPR043129">
    <property type="entry name" value="ATPase_NBD"/>
</dbReference>
<sequence>MPEIILSINAGSSSVKISVYKTSEHDADVPKQLAEASVDGLTAPPAKLKYSRGDEKIKGKELKGISSQKDAFEYILDHLTNDEGLPELNNKEDIHFTCHRVVHGGDYPRSQVIDKETYHHIEELSDLAPLHNAPALSIVRAVADILPHAKNIAYFDSSFHSTLPEHVCTYPIDQAVAKKNKLRKYGFHGISYSFIVHAVSTYLKKPAGQLNIIALHLGSGASACCIRNGESVDTSMGLTPLAGLPGATRSGSIDPSLMFHFTHSAGKPSHSSGTQMHITQAEEILNKKSGWQALTGTTDFGKISASDKPEDKLAFDIFVDRIGNYVAPYFTRLDGKVDALVFAGGIGEKGDRLRKEVVRGVRCLGFEVDDTKNSQSVEDVVTDISGKKARYKTLVVQTDEQLEMARGVLVDKDRFVGKK</sequence>
<dbReference type="InterPro" id="IPR023865">
    <property type="entry name" value="Aliphatic_acid_kinase_CS"/>
</dbReference>
<keyword evidence="5" id="KW-0479">Metal-binding</keyword>
<keyword evidence="7" id="KW-1185">Reference proteome</keyword>
<dbReference type="OrthoDB" id="67445at2759"/>
<dbReference type="Pfam" id="PF00871">
    <property type="entry name" value="Acetate_kinase"/>
    <property type="match status" value="1"/>
</dbReference>
<dbReference type="InterPro" id="IPR000890">
    <property type="entry name" value="Aliphatic_acid_kin_short-chain"/>
</dbReference>
<dbReference type="EC" id="2.7.2.1" evidence="5"/>
<accession>A0A9P4WNS1</accession>
<dbReference type="GO" id="GO:0005524">
    <property type="term" value="F:ATP binding"/>
    <property type="evidence" value="ECO:0007669"/>
    <property type="project" value="UniProtKB-KW"/>
</dbReference>
<proteinExistence type="inferred from homology"/>
<dbReference type="PANTHER" id="PTHR21060">
    <property type="entry name" value="ACETATE KINASE"/>
    <property type="match status" value="1"/>
</dbReference>
<gene>
    <name evidence="6" type="ORF">E8E12_008374</name>
</gene>
<dbReference type="HAMAP" id="MF_00020">
    <property type="entry name" value="Acetate_kinase"/>
    <property type="match status" value="1"/>
</dbReference>
<organism evidence="6 7">
    <name type="scientific">Didymella heteroderae</name>
    <dbReference type="NCBI Taxonomy" id="1769908"/>
    <lineage>
        <taxon>Eukaryota</taxon>
        <taxon>Fungi</taxon>
        <taxon>Dikarya</taxon>
        <taxon>Ascomycota</taxon>
        <taxon>Pezizomycotina</taxon>
        <taxon>Dothideomycetes</taxon>
        <taxon>Pleosporomycetidae</taxon>
        <taxon>Pleosporales</taxon>
        <taxon>Pleosporineae</taxon>
        <taxon>Didymellaceae</taxon>
        <taxon>Didymella</taxon>
    </lineage>
</organism>
<feature type="binding site" evidence="5">
    <location>
        <begin position="216"/>
        <end position="220"/>
    </location>
    <ligand>
        <name>ATP</name>
        <dbReference type="ChEBI" id="CHEBI:30616"/>
    </ligand>
</feature>
<dbReference type="NCBIfam" id="TIGR00016">
    <property type="entry name" value="ackA"/>
    <property type="match status" value="1"/>
</dbReference>
<keyword evidence="2 5" id="KW-0547">Nucleotide-binding</keyword>
<feature type="binding site" evidence="5">
    <location>
        <position position="9"/>
    </location>
    <ligand>
        <name>Mg(2+)</name>
        <dbReference type="ChEBI" id="CHEBI:18420"/>
    </ligand>
</feature>
<comment type="cofactor">
    <cofactor evidence="5">
        <name>Mg(2+)</name>
        <dbReference type="ChEBI" id="CHEBI:18420"/>
    </cofactor>
</comment>
<evidence type="ECO:0000256" key="3">
    <source>
        <dbReference type="ARBA" id="ARBA00022777"/>
    </source>
</evidence>
<comment type="pathway">
    <text evidence="5">Metabolic intermediate biosynthesis; acetyl-CoA biosynthesis; acetyl-CoA from acetate: step 1/2.</text>
</comment>
<dbReference type="GO" id="GO:0006085">
    <property type="term" value="P:acetyl-CoA biosynthetic process"/>
    <property type="evidence" value="ECO:0007669"/>
    <property type="project" value="UniProtKB-UniRule"/>
</dbReference>
<evidence type="ECO:0000256" key="5">
    <source>
        <dbReference type="HAMAP-Rule" id="MF_03131"/>
    </source>
</evidence>
<comment type="caution">
    <text evidence="5">Lacks conserved residue(s) required for the propagation of feature annotation.</text>
</comment>
<dbReference type="PANTHER" id="PTHR21060:SF15">
    <property type="entry name" value="ACETATE KINASE-RELATED"/>
    <property type="match status" value="1"/>
</dbReference>
<evidence type="ECO:0000256" key="1">
    <source>
        <dbReference type="ARBA" id="ARBA00022679"/>
    </source>
</evidence>
<keyword evidence="1 5" id="KW-0808">Transferase</keyword>
<feature type="site" description="Transition state stabilizer" evidence="5">
    <location>
        <position position="249"/>
    </location>
</feature>
<comment type="similarity">
    <text evidence="5">Belongs to the acetokinase family.</text>
</comment>
<evidence type="ECO:0000256" key="4">
    <source>
        <dbReference type="ARBA" id="ARBA00022840"/>
    </source>
</evidence>
<dbReference type="PROSITE" id="PS01076">
    <property type="entry name" value="ACETATE_KINASE_2"/>
    <property type="match status" value="1"/>
</dbReference>
<dbReference type="PIRSF" id="PIRSF000722">
    <property type="entry name" value="Acetate_prop_kin"/>
    <property type="match status" value="1"/>
</dbReference>
<feature type="binding site" evidence="5">
    <location>
        <position position="16"/>
    </location>
    <ligand>
        <name>ATP</name>
        <dbReference type="ChEBI" id="CHEBI:30616"/>
    </ligand>
</feature>
<evidence type="ECO:0000256" key="2">
    <source>
        <dbReference type="ARBA" id="ARBA00022741"/>
    </source>
</evidence>
<keyword evidence="3 5" id="KW-0418">Kinase</keyword>
<dbReference type="EMBL" id="SWKV01000042">
    <property type="protein sequence ID" value="KAF3037539.1"/>
    <property type="molecule type" value="Genomic_DNA"/>
</dbReference>
<dbReference type="GO" id="GO:0000287">
    <property type="term" value="F:magnesium ion binding"/>
    <property type="evidence" value="ECO:0007669"/>
    <property type="project" value="UniProtKB-UniRule"/>
</dbReference>
<dbReference type="SUPFAM" id="SSF53067">
    <property type="entry name" value="Actin-like ATPase domain"/>
    <property type="match status" value="2"/>
</dbReference>
<dbReference type="GO" id="GO:0008776">
    <property type="term" value="F:acetate kinase activity"/>
    <property type="evidence" value="ECO:0007669"/>
    <property type="project" value="UniProtKB-UniRule"/>
</dbReference>
<name>A0A9P4WNS1_9PLEO</name>
<dbReference type="Gene3D" id="3.30.420.40">
    <property type="match status" value="2"/>
</dbReference>